<gene>
    <name evidence="2" type="ORF">Ccrd_005905</name>
</gene>
<dbReference type="Proteomes" id="UP000243975">
    <property type="component" value="Unassembled WGS sequence"/>
</dbReference>
<feature type="transmembrane region" description="Helical" evidence="1">
    <location>
        <begin position="31"/>
        <end position="52"/>
    </location>
</feature>
<keyword evidence="1" id="KW-0472">Membrane</keyword>
<keyword evidence="1" id="KW-1133">Transmembrane helix</keyword>
<keyword evidence="1" id="KW-0812">Transmembrane</keyword>
<dbReference type="STRING" id="59895.A0A118JUH2"/>
<dbReference type="GO" id="GO:0005886">
    <property type="term" value="C:plasma membrane"/>
    <property type="evidence" value="ECO:0007669"/>
    <property type="project" value="TreeGrafter"/>
</dbReference>
<evidence type="ECO:0000313" key="3">
    <source>
        <dbReference type="Proteomes" id="UP000243975"/>
    </source>
</evidence>
<comment type="caution">
    <text evidence="2">The sequence shown here is derived from an EMBL/GenBank/DDBJ whole genome shotgun (WGS) entry which is preliminary data.</text>
</comment>
<keyword evidence="3" id="KW-1185">Reference proteome</keyword>
<protein>
    <submittedName>
        <fullName evidence="2">Callose synthase</fullName>
    </submittedName>
</protein>
<evidence type="ECO:0000256" key="1">
    <source>
        <dbReference type="SAM" id="Phobius"/>
    </source>
</evidence>
<name>A0A118JUH2_CYNCS</name>
<dbReference type="PANTHER" id="PTHR12741:SF106">
    <property type="entry name" value="CALLOSE SYNTHASE 5"/>
    <property type="match status" value="1"/>
</dbReference>
<dbReference type="PANTHER" id="PTHR12741">
    <property type="entry name" value="LYST-INTERACTING PROTEIN LIP5 DOPAMINE RESPONSIVE PROTEIN DRG-1"/>
    <property type="match status" value="1"/>
</dbReference>
<dbReference type="AlphaFoldDB" id="A0A118JUH2"/>
<dbReference type="EMBL" id="LEKV01004863">
    <property type="protein sequence ID" value="KVH92064.1"/>
    <property type="molecule type" value="Genomic_DNA"/>
</dbReference>
<feature type="transmembrane region" description="Helical" evidence="1">
    <location>
        <begin position="72"/>
        <end position="90"/>
    </location>
</feature>
<proteinExistence type="predicted"/>
<sequence>MDSVTVKISAPQIKPLVEPTRNIMKIKRVQYAWHEFFPQVVVAAVTIISLILQWHDMLHNFTRFTLWTLKFGMLYFQLCAVVLLGPLIVWERCASAFGNIRTLTMLRSRFQSIPGAFSAYLLPTDRVKRKGFSLSKRFAELTRKGMIHENVTPNKRTEAAKFAQLWNELVCSFREEDFISDRKGCSTNFLLCLRPLGFIQNQNSNLAMN</sequence>
<reference evidence="2 3" key="1">
    <citation type="journal article" date="2016" name="Sci. Rep.">
        <title>The genome sequence of the outbreeding globe artichoke constructed de novo incorporating a phase-aware low-pass sequencing strategy of F1 progeny.</title>
        <authorList>
            <person name="Scaglione D."/>
            <person name="Reyes-Chin-Wo S."/>
            <person name="Acquadro A."/>
            <person name="Froenicke L."/>
            <person name="Portis E."/>
            <person name="Beitel C."/>
            <person name="Tirone M."/>
            <person name="Mauro R."/>
            <person name="Lo Monaco A."/>
            <person name="Mauromicale G."/>
            <person name="Faccioli P."/>
            <person name="Cattivelli L."/>
            <person name="Rieseberg L."/>
            <person name="Michelmore R."/>
            <person name="Lanteri S."/>
        </authorList>
    </citation>
    <scope>NUCLEOTIDE SEQUENCE [LARGE SCALE GENOMIC DNA]</scope>
    <source>
        <strain evidence="2">2C</strain>
    </source>
</reference>
<dbReference type="GO" id="GO:0046527">
    <property type="term" value="F:glucosyltransferase activity"/>
    <property type="evidence" value="ECO:0007669"/>
    <property type="project" value="TreeGrafter"/>
</dbReference>
<evidence type="ECO:0000313" key="2">
    <source>
        <dbReference type="EMBL" id="KVH92064.1"/>
    </source>
</evidence>
<organism evidence="2 3">
    <name type="scientific">Cynara cardunculus var. scolymus</name>
    <name type="common">Globe artichoke</name>
    <name type="synonym">Cynara scolymus</name>
    <dbReference type="NCBI Taxonomy" id="59895"/>
    <lineage>
        <taxon>Eukaryota</taxon>
        <taxon>Viridiplantae</taxon>
        <taxon>Streptophyta</taxon>
        <taxon>Embryophyta</taxon>
        <taxon>Tracheophyta</taxon>
        <taxon>Spermatophyta</taxon>
        <taxon>Magnoliopsida</taxon>
        <taxon>eudicotyledons</taxon>
        <taxon>Gunneridae</taxon>
        <taxon>Pentapetalae</taxon>
        <taxon>asterids</taxon>
        <taxon>campanulids</taxon>
        <taxon>Asterales</taxon>
        <taxon>Asteraceae</taxon>
        <taxon>Carduoideae</taxon>
        <taxon>Cardueae</taxon>
        <taxon>Carduinae</taxon>
        <taxon>Cynara</taxon>
    </lineage>
</organism>
<dbReference type="Gramene" id="KVH92064">
    <property type="protein sequence ID" value="KVH92064"/>
    <property type="gene ID" value="Ccrd_005905"/>
</dbReference>
<accession>A0A118JUH2</accession>